<evidence type="ECO:0000256" key="3">
    <source>
        <dbReference type="ARBA" id="ARBA00012940"/>
    </source>
</evidence>
<dbReference type="FunFam" id="1.10.520.10:FF:000007">
    <property type="entry name" value="L-ascorbate peroxidase S chloroplastic/mitochondrial"/>
    <property type="match status" value="1"/>
</dbReference>
<feature type="domain" description="Plant heme peroxidase family profile" evidence="8">
    <location>
        <begin position="92"/>
        <end position="174"/>
    </location>
</feature>
<comment type="cofactor">
    <cofactor evidence="1">
        <name>heme b</name>
        <dbReference type="ChEBI" id="CHEBI:60344"/>
    </cofactor>
</comment>
<dbReference type="GO" id="GO:0042744">
    <property type="term" value="P:hydrogen peroxide catabolic process"/>
    <property type="evidence" value="ECO:0007669"/>
    <property type="project" value="TreeGrafter"/>
</dbReference>
<dbReference type="Pfam" id="PF04783">
    <property type="entry name" value="DUF630"/>
    <property type="match status" value="1"/>
</dbReference>
<evidence type="ECO:0000256" key="7">
    <source>
        <dbReference type="SAM" id="MobiDB-lite"/>
    </source>
</evidence>
<proteinExistence type="inferred from homology"/>
<evidence type="ECO:0000313" key="10">
    <source>
        <dbReference type="Proteomes" id="UP000467840"/>
    </source>
</evidence>
<evidence type="ECO:0000256" key="4">
    <source>
        <dbReference type="ARBA" id="ARBA00022723"/>
    </source>
</evidence>
<dbReference type="InterPro" id="IPR002207">
    <property type="entry name" value="Peroxidase_I"/>
</dbReference>
<dbReference type="PANTHER" id="PTHR31356">
    <property type="entry name" value="THYLAKOID LUMENAL 29 KDA PROTEIN, CHLOROPLASTIC-RELATED"/>
    <property type="match status" value="1"/>
</dbReference>
<keyword evidence="10" id="KW-1185">Reference proteome</keyword>
<reference evidence="9 10" key="1">
    <citation type="journal article" date="2020" name="Mol. Plant">
        <title>The Chromosome-Based Rubber Tree Genome Provides New Insights into Spurge Genome Evolution and Rubber Biosynthesis.</title>
        <authorList>
            <person name="Liu J."/>
            <person name="Shi C."/>
            <person name="Shi C.C."/>
            <person name="Li W."/>
            <person name="Zhang Q.J."/>
            <person name="Zhang Y."/>
            <person name="Li K."/>
            <person name="Lu H.F."/>
            <person name="Shi C."/>
            <person name="Zhu S.T."/>
            <person name="Xiao Z.Y."/>
            <person name="Nan H."/>
            <person name="Yue Y."/>
            <person name="Zhu X.G."/>
            <person name="Wu Y."/>
            <person name="Hong X.N."/>
            <person name="Fan G.Y."/>
            <person name="Tong Y."/>
            <person name="Zhang D."/>
            <person name="Mao C.L."/>
            <person name="Liu Y.L."/>
            <person name="Hao S.J."/>
            <person name="Liu W.Q."/>
            <person name="Lv M.Q."/>
            <person name="Zhang H.B."/>
            <person name="Liu Y."/>
            <person name="Hu-Tang G.R."/>
            <person name="Wang J.P."/>
            <person name="Wang J.H."/>
            <person name="Sun Y.H."/>
            <person name="Ni S.B."/>
            <person name="Chen W.B."/>
            <person name="Zhang X.C."/>
            <person name="Jiao Y.N."/>
            <person name="Eichler E.E."/>
            <person name="Li G.H."/>
            <person name="Liu X."/>
            <person name="Gao L.Z."/>
        </authorList>
    </citation>
    <scope>NUCLEOTIDE SEQUENCE [LARGE SCALE GENOMIC DNA]</scope>
    <source>
        <strain evidence="10">cv. GT1</strain>
        <tissue evidence="9">Leaf</tissue>
    </source>
</reference>
<dbReference type="InterPro" id="IPR044831">
    <property type="entry name" value="Ccp1-like"/>
</dbReference>
<dbReference type="CDD" id="cd00691">
    <property type="entry name" value="ascorbate_peroxidase"/>
    <property type="match status" value="1"/>
</dbReference>
<dbReference type="Gene3D" id="1.10.420.10">
    <property type="entry name" value="Peroxidase, domain 2"/>
    <property type="match status" value="1"/>
</dbReference>
<organism evidence="9 10">
    <name type="scientific">Hevea brasiliensis</name>
    <name type="common">Para rubber tree</name>
    <name type="synonym">Siphonia brasiliensis</name>
    <dbReference type="NCBI Taxonomy" id="3981"/>
    <lineage>
        <taxon>Eukaryota</taxon>
        <taxon>Viridiplantae</taxon>
        <taxon>Streptophyta</taxon>
        <taxon>Embryophyta</taxon>
        <taxon>Tracheophyta</taxon>
        <taxon>Spermatophyta</taxon>
        <taxon>Magnoliopsida</taxon>
        <taxon>eudicotyledons</taxon>
        <taxon>Gunneridae</taxon>
        <taxon>Pentapetalae</taxon>
        <taxon>rosids</taxon>
        <taxon>fabids</taxon>
        <taxon>Malpighiales</taxon>
        <taxon>Euphorbiaceae</taxon>
        <taxon>Crotonoideae</taxon>
        <taxon>Micrandreae</taxon>
        <taxon>Hevea</taxon>
    </lineage>
</organism>
<dbReference type="PRINTS" id="PR00459">
    <property type="entry name" value="ASPEROXIDASE"/>
</dbReference>
<evidence type="ECO:0000313" key="9">
    <source>
        <dbReference type="EMBL" id="KAF2296713.1"/>
    </source>
</evidence>
<dbReference type="PRINTS" id="PR00458">
    <property type="entry name" value="PEROXIDASE"/>
</dbReference>
<dbReference type="AlphaFoldDB" id="A0A6A6L9E5"/>
<dbReference type="PANTHER" id="PTHR31356:SF1">
    <property type="entry name" value="L-ASCORBATE PEROXIDASE S, CHLOROPLASTIC_MITOCHONDRIAL"/>
    <property type="match status" value="1"/>
</dbReference>
<dbReference type="PROSITE" id="PS50873">
    <property type="entry name" value="PEROXIDASE_4"/>
    <property type="match status" value="1"/>
</dbReference>
<dbReference type="Pfam" id="PF00141">
    <property type="entry name" value="peroxidase"/>
    <property type="match status" value="1"/>
</dbReference>
<feature type="compositionally biased region" description="Basic and acidic residues" evidence="7">
    <location>
        <begin position="173"/>
        <end position="187"/>
    </location>
</feature>
<dbReference type="GO" id="GO:0034599">
    <property type="term" value="P:cellular response to oxidative stress"/>
    <property type="evidence" value="ECO:0007669"/>
    <property type="project" value="InterPro"/>
</dbReference>
<dbReference type="EMBL" id="JAAGAX010000012">
    <property type="protein sequence ID" value="KAF2296713.1"/>
    <property type="molecule type" value="Genomic_DNA"/>
</dbReference>
<dbReference type="GO" id="GO:0016688">
    <property type="term" value="F:L-ascorbate peroxidase activity"/>
    <property type="evidence" value="ECO:0007669"/>
    <property type="project" value="UniProtKB-EC"/>
</dbReference>
<evidence type="ECO:0000256" key="1">
    <source>
        <dbReference type="ARBA" id="ARBA00001970"/>
    </source>
</evidence>
<accession>A0A6A6L9E5</accession>
<dbReference type="Proteomes" id="UP000467840">
    <property type="component" value="Chromosome 18"/>
</dbReference>
<dbReference type="SUPFAM" id="SSF48113">
    <property type="entry name" value="Heme-dependent peroxidases"/>
    <property type="match status" value="1"/>
</dbReference>
<dbReference type="GO" id="GO:0046872">
    <property type="term" value="F:metal ion binding"/>
    <property type="evidence" value="ECO:0007669"/>
    <property type="project" value="UniProtKB-KW"/>
</dbReference>
<name>A0A6A6L9E5_HEVBR</name>
<comment type="similarity">
    <text evidence="2">Belongs to the peroxidase family. Ascorbate peroxidase subfamily.</text>
</comment>
<protein>
    <recommendedName>
        <fullName evidence="3">L-ascorbate peroxidase</fullName>
        <ecNumber evidence="3">1.11.1.11</ecNumber>
    </recommendedName>
</protein>
<dbReference type="EC" id="1.11.1.11" evidence="3"/>
<sequence length="426" mass="47426">MSTVAAASDPAQLKSAREDIKVLLKSKFCHPILVRIGWHDAGTYNKNIEEWPKRGGANGSLRFEIELKHGANAGLVNALNLLQPIKDKYSGVTYADLFQLASATAIEEAGGPKIPMKYGRVDISAPEQCPEEGRLPSAGPPKPADHLREIFYRMGLNDQEIVALSGAHTLGRSRPDRSGWGKPETKYTKNGPGAPGGQSWTVEWLKFDNSYFKDIKERRDEDLLVLPTDAVIFEDPSFKYMPRNMLKIRRRSSRTMLKPMPSSATLEPNLILPRIKKQVTCFVVLYLLIIQDEAIRIFFKGSKIAAVMIATGSVTEGGFPEPSSFSVKSEFSAQKKRRSHQHHHHESYAISLSVDSFGLHFLLGSDMGCGGSKVDDLPLVTRCRERKELIKAASDHRYALAAAHVLYFQSLRMLARQFGDSLMRSS</sequence>
<gene>
    <name evidence="9" type="ORF">GH714_001389</name>
</gene>
<comment type="caution">
    <text evidence="9">The sequence shown here is derived from an EMBL/GenBank/DDBJ whole genome shotgun (WGS) entry which is preliminary data.</text>
</comment>
<dbReference type="GO" id="GO:0000302">
    <property type="term" value="P:response to reactive oxygen species"/>
    <property type="evidence" value="ECO:0007669"/>
    <property type="project" value="TreeGrafter"/>
</dbReference>
<evidence type="ECO:0000256" key="2">
    <source>
        <dbReference type="ARBA" id="ARBA00006873"/>
    </source>
</evidence>
<keyword evidence="4" id="KW-0479">Metal-binding</keyword>
<dbReference type="GO" id="GO:0020037">
    <property type="term" value="F:heme binding"/>
    <property type="evidence" value="ECO:0007669"/>
    <property type="project" value="InterPro"/>
</dbReference>
<keyword evidence="6" id="KW-0408">Iron</keyword>
<dbReference type="InterPro" id="IPR010255">
    <property type="entry name" value="Haem_peroxidase_sf"/>
</dbReference>
<dbReference type="InterPro" id="IPR019793">
    <property type="entry name" value="Peroxidases_heam-ligand_BS"/>
</dbReference>
<dbReference type="PROSITE" id="PS00435">
    <property type="entry name" value="PEROXIDASE_1"/>
    <property type="match status" value="1"/>
</dbReference>
<dbReference type="InterPro" id="IPR002016">
    <property type="entry name" value="Haem_peroxidase"/>
</dbReference>
<evidence type="ECO:0000256" key="5">
    <source>
        <dbReference type="ARBA" id="ARBA00023002"/>
    </source>
</evidence>
<feature type="region of interest" description="Disordered" evidence="7">
    <location>
        <begin position="170"/>
        <end position="195"/>
    </location>
</feature>
<evidence type="ECO:0000259" key="8">
    <source>
        <dbReference type="PROSITE" id="PS50873"/>
    </source>
</evidence>
<keyword evidence="5" id="KW-0560">Oxidoreductase</keyword>
<dbReference type="Gene3D" id="1.10.520.10">
    <property type="match status" value="1"/>
</dbReference>
<dbReference type="InterPro" id="IPR006868">
    <property type="entry name" value="DUF630"/>
</dbReference>
<evidence type="ECO:0000256" key="6">
    <source>
        <dbReference type="ARBA" id="ARBA00023004"/>
    </source>
</evidence>